<dbReference type="CDD" id="cd05256">
    <property type="entry name" value="UDP_AE_SDR_e"/>
    <property type="match status" value="1"/>
</dbReference>
<dbReference type="PANTHER" id="PTHR43245">
    <property type="entry name" value="BIFUNCTIONAL POLYMYXIN RESISTANCE PROTEIN ARNA"/>
    <property type="match status" value="1"/>
</dbReference>
<dbReference type="PANTHER" id="PTHR43245:SF13">
    <property type="entry name" value="UDP-D-APIOSE_UDP-D-XYLOSE SYNTHASE 2"/>
    <property type="match status" value="1"/>
</dbReference>
<evidence type="ECO:0000313" key="3">
    <source>
        <dbReference type="Proteomes" id="UP000177740"/>
    </source>
</evidence>
<sequence>MEKYLITGGAGFIGSNLADKLIEEGKEVLIIDNLSSGKKENINKKTSFFNLDICDFEKILPVFRDVDYVFHLAAIPRVPVSILDPIGTSKTNILGTINVFKAASDNNVKRVVFASSSSVYGNQSRLPLREDMIPDPISPYGLQKLAGEKFAWLFFKLYGTSIVSLRYFNVYGPRINPDSEYSSVLGKFLKQKAKGEPLTVFGSGEQTRGFCYISDIVQANLKAMKSSELKGGEVINAGSEDSNSVNFLAELVGGEVKYLEKREGDIEHSKADISQAKELLGWHPEVSFEEGVKRTVEWFSQRSQ</sequence>
<dbReference type="AlphaFoldDB" id="A0A1G2EP59"/>
<gene>
    <name evidence="2" type="ORF">A2365_00475</name>
</gene>
<evidence type="ECO:0000259" key="1">
    <source>
        <dbReference type="Pfam" id="PF01370"/>
    </source>
</evidence>
<proteinExistence type="predicted"/>
<organism evidence="2 3">
    <name type="scientific">Candidatus Nealsonbacteria bacterium RIFOXYB1_FULL_40_15</name>
    <dbReference type="NCBI Taxonomy" id="1801677"/>
    <lineage>
        <taxon>Bacteria</taxon>
        <taxon>Candidatus Nealsoniibacteriota</taxon>
    </lineage>
</organism>
<dbReference type="InterPro" id="IPR050177">
    <property type="entry name" value="Lipid_A_modif_metabolic_enz"/>
</dbReference>
<feature type="domain" description="NAD-dependent epimerase/dehydratase" evidence="1">
    <location>
        <begin position="5"/>
        <end position="238"/>
    </location>
</feature>
<dbReference type="EMBL" id="MHMM01000010">
    <property type="protein sequence ID" value="OGZ27130.1"/>
    <property type="molecule type" value="Genomic_DNA"/>
</dbReference>
<dbReference type="InterPro" id="IPR001509">
    <property type="entry name" value="Epimerase_deHydtase"/>
</dbReference>
<dbReference type="Pfam" id="PF01370">
    <property type="entry name" value="Epimerase"/>
    <property type="match status" value="1"/>
</dbReference>
<dbReference type="STRING" id="1801677.A2365_00475"/>
<dbReference type="InterPro" id="IPR036291">
    <property type="entry name" value="NAD(P)-bd_dom_sf"/>
</dbReference>
<protein>
    <recommendedName>
        <fullName evidence="1">NAD-dependent epimerase/dehydratase domain-containing protein</fullName>
    </recommendedName>
</protein>
<dbReference type="SUPFAM" id="SSF51735">
    <property type="entry name" value="NAD(P)-binding Rossmann-fold domains"/>
    <property type="match status" value="1"/>
</dbReference>
<accession>A0A1G2EP59</accession>
<dbReference type="Gene3D" id="3.90.25.10">
    <property type="entry name" value="UDP-galactose 4-epimerase, domain 1"/>
    <property type="match status" value="1"/>
</dbReference>
<evidence type="ECO:0000313" key="2">
    <source>
        <dbReference type="EMBL" id="OGZ27130.1"/>
    </source>
</evidence>
<dbReference type="Gene3D" id="3.40.50.720">
    <property type="entry name" value="NAD(P)-binding Rossmann-like Domain"/>
    <property type="match status" value="1"/>
</dbReference>
<comment type="caution">
    <text evidence="2">The sequence shown here is derived from an EMBL/GenBank/DDBJ whole genome shotgun (WGS) entry which is preliminary data.</text>
</comment>
<name>A0A1G2EP59_9BACT</name>
<dbReference type="Proteomes" id="UP000177740">
    <property type="component" value="Unassembled WGS sequence"/>
</dbReference>
<reference evidence="2 3" key="1">
    <citation type="journal article" date="2016" name="Nat. Commun.">
        <title>Thousands of microbial genomes shed light on interconnected biogeochemical processes in an aquifer system.</title>
        <authorList>
            <person name="Anantharaman K."/>
            <person name="Brown C.T."/>
            <person name="Hug L.A."/>
            <person name="Sharon I."/>
            <person name="Castelle C.J."/>
            <person name="Probst A.J."/>
            <person name="Thomas B.C."/>
            <person name="Singh A."/>
            <person name="Wilkins M.J."/>
            <person name="Karaoz U."/>
            <person name="Brodie E.L."/>
            <person name="Williams K.H."/>
            <person name="Hubbard S.S."/>
            <person name="Banfield J.F."/>
        </authorList>
    </citation>
    <scope>NUCLEOTIDE SEQUENCE [LARGE SCALE GENOMIC DNA]</scope>
</reference>